<sequence length="304" mass="33425">MSSPRMSSGPPSQSRSRHGPVQSVPPTRARSRSPPIFYDNVSYSRGASSTPRSSPRDARRASPRVVVETPIDLASYASDTESSTSASSYQEFSPLTRHSSRNHTQISTPHRRTPSSPLTSKERFERRTPRMVGRVTVETPPGLKHYPTDEEDASDYYTPVHKSVQASSPLSPISSPWLRTPKDADLNAPTSRSSIPRSRTSSSASISSKFSPKLPPGIPPVNIYFICPEAHHSHCHRCEEYPTRYAASSISQFGLSHSIRSPTVQGVSEIDPRSPLSRSGSAHSALFTRPSPINVEEQMSNMFL</sequence>
<feature type="compositionally biased region" description="Low complexity" evidence="1">
    <location>
        <begin position="75"/>
        <end position="93"/>
    </location>
</feature>
<organism evidence="2 3">
    <name type="scientific">Collybia nuda</name>
    <dbReference type="NCBI Taxonomy" id="64659"/>
    <lineage>
        <taxon>Eukaryota</taxon>
        <taxon>Fungi</taxon>
        <taxon>Dikarya</taxon>
        <taxon>Basidiomycota</taxon>
        <taxon>Agaricomycotina</taxon>
        <taxon>Agaricomycetes</taxon>
        <taxon>Agaricomycetidae</taxon>
        <taxon>Agaricales</taxon>
        <taxon>Tricholomatineae</taxon>
        <taxon>Clitocybaceae</taxon>
        <taxon>Collybia</taxon>
    </lineage>
</organism>
<protein>
    <submittedName>
        <fullName evidence="2">Uncharacterized protein</fullName>
    </submittedName>
</protein>
<gene>
    <name evidence="2" type="ORF">BDZ94DRAFT_1261318</name>
</gene>
<dbReference type="EMBL" id="MU150272">
    <property type="protein sequence ID" value="KAF9462417.1"/>
    <property type="molecule type" value="Genomic_DNA"/>
</dbReference>
<comment type="caution">
    <text evidence="2">The sequence shown here is derived from an EMBL/GenBank/DDBJ whole genome shotgun (WGS) entry which is preliminary data.</text>
</comment>
<dbReference type="AlphaFoldDB" id="A0A9P5Y551"/>
<feature type="compositionally biased region" description="Polar residues" evidence="1">
    <location>
        <begin position="102"/>
        <end position="119"/>
    </location>
</feature>
<feature type="region of interest" description="Disordered" evidence="1">
    <location>
        <begin position="1"/>
        <end position="132"/>
    </location>
</feature>
<feature type="compositionally biased region" description="Low complexity" evidence="1">
    <location>
        <begin position="1"/>
        <end position="14"/>
    </location>
</feature>
<feature type="compositionally biased region" description="Low complexity" evidence="1">
    <location>
        <begin position="188"/>
        <end position="208"/>
    </location>
</feature>
<reference evidence="2" key="1">
    <citation type="submission" date="2020-11" db="EMBL/GenBank/DDBJ databases">
        <authorList>
            <consortium name="DOE Joint Genome Institute"/>
            <person name="Ahrendt S."/>
            <person name="Riley R."/>
            <person name="Andreopoulos W."/>
            <person name="Labutti K."/>
            <person name="Pangilinan J."/>
            <person name="Ruiz-Duenas F.J."/>
            <person name="Barrasa J.M."/>
            <person name="Sanchez-Garcia M."/>
            <person name="Camarero S."/>
            <person name="Miyauchi S."/>
            <person name="Serrano A."/>
            <person name="Linde D."/>
            <person name="Babiker R."/>
            <person name="Drula E."/>
            <person name="Ayuso-Fernandez I."/>
            <person name="Pacheco R."/>
            <person name="Padilla G."/>
            <person name="Ferreira P."/>
            <person name="Barriuso J."/>
            <person name="Kellner H."/>
            <person name="Castanera R."/>
            <person name="Alfaro M."/>
            <person name="Ramirez L."/>
            <person name="Pisabarro A.G."/>
            <person name="Kuo A."/>
            <person name="Tritt A."/>
            <person name="Lipzen A."/>
            <person name="He G."/>
            <person name="Yan M."/>
            <person name="Ng V."/>
            <person name="Cullen D."/>
            <person name="Martin F."/>
            <person name="Rosso M.-N."/>
            <person name="Henrissat B."/>
            <person name="Hibbett D."/>
            <person name="Martinez A.T."/>
            <person name="Grigoriev I.V."/>
        </authorList>
    </citation>
    <scope>NUCLEOTIDE SEQUENCE</scope>
    <source>
        <strain evidence="2">CBS 247.69</strain>
    </source>
</reference>
<evidence type="ECO:0000256" key="1">
    <source>
        <dbReference type="SAM" id="MobiDB-lite"/>
    </source>
</evidence>
<evidence type="ECO:0000313" key="2">
    <source>
        <dbReference type="EMBL" id="KAF9462417.1"/>
    </source>
</evidence>
<feature type="region of interest" description="Disordered" evidence="1">
    <location>
        <begin position="266"/>
        <end position="286"/>
    </location>
</feature>
<feature type="compositionally biased region" description="Low complexity" evidence="1">
    <location>
        <begin position="167"/>
        <end position="176"/>
    </location>
</feature>
<evidence type="ECO:0000313" key="3">
    <source>
        <dbReference type="Proteomes" id="UP000807353"/>
    </source>
</evidence>
<proteinExistence type="predicted"/>
<accession>A0A9P5Y551</accession>
<dbReference type="Proteomes" id="UP000807353">
    <property type="component" value="Unassembled WGS sequence"/>
</dbReference>
<name>A0A9P5Y551_9AGAR</name>
<keyword evidence="3" id="KW-1185">Reference proteome</keyword>
<feature type="region of interest" description="Disordered" evidence="1">
    <location>
        <begin position="162"/>
        <end position="212"/>
    </location>
</feature>